<evidence type="ECO:0000313" key="3">
    <source>
        <dbReference type="EMBL" id="NIE45119.1"/>
    </source>
</evidence>
<evidence type="ECO:0000256" key="2">
    <source>
        <dbReference type="SAM" id="SignalP"/>
    </source>
</evidence>
<organism evidence="3">
    <name type="scientific">Rhipicephalus microplus</name>
    <name type="common">Cattle tick</name>
    <name type="synonym">Boophilus microplus</name>
    <dbReference type="NCBI Taxonomy" id="6941"/>
    <lineage>
        <taxon>Eukaryota</taxon>
        <taxon>Metazoa</taxon>
        <taxon>Ecdysozoa</taxon>
        <taxon>Arthropoda</taxon>
        <taxon>Chelicerata</taxon>
        <taxon>Arachnida</taxon>
        <taxon>Acari</taxon>
        <taxon>Parasitiformes</taxon>
        <taxon>Ixodida</taxon>
        <taxon>Ixodoidea</taxon>
        <taxon>Ixodidae</taxon>
        <taxon>Rhipicephalinae</taxon>
        <taxon>Rhipicephalus</taxon>
        <taxon>Boophilus</taxon>
    </lineage>
</organism>
<keyword evidence="2" id="KW-0732">Signal</keyword>
<feature type="compositionally biased region" description="Polar residues" evidence="1">
    <location>
        <begin position="48"/>
        <end position="58"/>
    </location>
</feature>
<name>A0A6G5A2W2_RHIMP</name>
<feature type="chain" id="PRO_5026260364" evidence="2">
    <location>
        <begin position="21"/>
        <end position="79"/>
    </location>
</feature>
<reference evidence="3" key="1">
    <citation type="submission" date="2020-03" db="EMBL/GenBank/DDBJ databases">
        <title>A transcriptome and proteome of the tick Rhipicephalus microplus shaped by the genetic composition of its hosts and developmental stage.</title>
        <authorList>
            <person name="Garcia G.R."/>
            <person name="Ribeiro J.M.C."/>
            <person name="Maruyama S.R."/>
            <person name="Gardinasse L.G."/>
            <person name="Nelson K."/>
            <person name="Ferreira B.R."/>
            <person name="Andrade T.G."/>
            <person name="Santos I.K.F.M."/>
        </authorList>
    </citation>
    <scope>NUCLEOTIDE SEQUENCE</scope>
    <source>
        <strain evidence="3">NSGR</strain>
        <tissue evidence="3">Salivary glands</tissue>
    </source>
</reference>
<dbReference type="AlphaFoldDB" id="A0A6G5A2W2"/>
<accession>A0A6G5A2W2</accession>
<proteinExistence type="predicted"/>
<protein>
    <submittedName>
        <fullName evidence="3">Putative secreted protein</fullName>
    </submittedName>
</protein>
<feature type="region of interest" description="Disordered" evidence="1">
    <location>
        <begin position="33"/>
        <end position="66"/>
    </location>
</feature>
<sequence length="79" mass="8772">MKHSRLQVVLLASAFIYCSGFVLQEWKKAELKDVSERSASDPGRLGATPSSPRPNCTDSRGGKHADGDWCLVFFVQERC</sequence>
<evidence type="ECO:0000256" key="1">
    <source>
        <dbReference type="SAM" id="MobiDB-lite"/>
    </source>
</evidence>
<feature type="signal peptide" evidence="2">
    <location>
        <begin position="1"/>
        <end position="20"/>
    </location>
</feature>
<dbReference type="EMBL" id="GIKN01002846">
    <property type="protein sequence ID" value="NIE45119.1"/>
    <property type="molecule type" value="Transcribed_RNA"/>
</dbReference>